<dbReference type="AlphaFoldDB" id="A0A1M4W5K0"/>
<dbReference type="GO" id="GO:0016853">
    <property type="term" value="F:isomerase activity"/>
    <property type="evidence" value="ECO:0007669"/>
    <property type="project" value="UniProtKB-KW"/>
</dbReference>
<reference evidence="3" key="1">
    <citation type="submission" date="2016-11" db="EMBL/GenBank/DDBJ databases">
        <authorList>
            <person name="Varghese N."/>
            <person name="Submissions S."/>
        </authorList>
    </citation>
    <scope>NUCLEOTIDE SEQUENCE [LARGE SCALE GENOMIC DNA]</scope>
    <source>
        <strain evidence="3">DSM 17539</strain>
    </source>
</reference>
<dbReference type="SUPFAM" id="SSF51658">
    <property type="entry name" value="Xylose isomerase-like"/>
    <property type="match status" value="1"/>
</dbReference>
<dbReference type="InterPro" id="IPR013022">
    <property type="entry name" value="Xyl_isomerase-like_TIM-brl"/>
</dbReference>
<name>A0A1M4W5K0_9FLAO</name>
<dbReference type="OrthoDB" id="2555274at2"/>
<sequence length="289" mass="33147">MRLFIILFGSLLFSYGQDKVLFFQTDWGNQLSLDAFCERAKTSGYDGVELWLPTTSDKQEALKGALKKHGLLLNLLHGTNKGLPFKESLEQYKSVLETLMLWKPVLINSQTGSDFFTMEENRAFIDAANTISAKHNIPVYHETHRGRFSYNLPDTNKYLNLIPDLKLTLDISHWMVVHESLLQGKDELLGEVIKKSNHIHARIGYAEGPQVNDPRAPEWTNALERHLGIWEQVIRKGWKENNGVVTVTTEFGPADYMPTLPYTRVPVSDQWQANVFMMESLKERLKLNK</sequence>
<gene>
    <name evidence="2" type="ORF">SAMN03080594_1011207</name>
</gene>
<accession>A0A1M4W5K0</accession>
<proteinExistence type="predicted"/>
<dbReference type="Pfam" id="PF01261">
    <property type="entry name" value="AP_endonuc_2"/>
    <property type="match status" value="1"/>
</dbReference>
<evidence type="ECO:0000313" key="2">
    <source>
        <dbReference type="EMBL" id="SHE76242.1"/>
    </source>
</evidence>
<organism evidence="2 3">
    <name type="scientific">Arenibacter palladensis</name>
    <dbReference type="NCBI Taxonomy" id="237373"/>
    <lineage>
        <taxon>Bacteria</taxon>
        <taxon>Pseudomonadati</taxon>
        <taxon>Bacteroidota</taxon>
        <taxon>Flavobacteriia</taxon>
        <taxon>Flavobacteriales</taxon>
        <taxon>Flavobacteriaceae</taxon>
        <taxon>Arenibacter</taxon>
    </lineage>
</organism>
<dbReference type="Gene3D" id="3.20.20.150">
    <property type="entry name" value="Divalent-metal-dependent TIM barrel enzymes"/>
    <property type="match status" value="1"/>
</dbReference>
<feature type="domain" description="Xylose isomerase-like TIM barrel" evidence="1">
    <location>
        <begin position="38"/>
        <end position="200"/>
    </location>
</feature>
<keyword evidence="3" id="KW-1185">Reference proteome</keyword>
<dbReference type="RefSeq" id="WP_072860746.1">
    <property type="nucleotide sequence ID" value="NZ_FQUX01000001.1"/>
</dbReference>
<dbReference type="Proteomes" id="UP000184406">
    <property type="component" value="Unassembled WGS sequence"/>
</dbReference>
<dbReference type="EMBL" id="FQUX01000001">
    <property type="protein sequence ID" value="SHE76242.1"/>
    <property type="molecule type" value="Genomic_DNA"/>
</dbReference>
<dbReference type="InterPro" id="IPR036237">
    <property type="entry name" value="Xyl_isomerase-like_sf"/>
</dbReference>
<evidence type="ECO:0000313" key="3">
    <source>
        <dbReference type="Proteomes" id="UP000184406"/>
    </source>
</evidence>
<protein>
    <submittedName>
        <fullName evidence="2">Sugar phosphate isomerase/epimerase</fullName>
    </submittedName>
</protein>
<keyword evidence="2" id="KW-0413">Isomerase</keyword>
<evidence type="ECO:0000259" key="1">
    <source>
        <dbReference type="Pfam" id="PF01261"/>
    </source>
</evidence>